<dbReference type="SUPFAM" id="SSF52980">
    <property type="entry name" value="Restriction endonuclease-like"/>
    <property type="match status" value="1"/>
</dbReference>
<dbReference type="InterPro" id="IPR003509">
    <property type="entry name" value="UPF0102_YraN-like"/>
</dbReference>
<evidence type="ECO:0000256" key="1">
    <source>
        <dbReference type="ARBA" id="ARBA00006738"/>
    </source>
</evidence>
<dbReference type="PANTHER" id="PTHR34039:SF1">
    <property type="entry name" value="UPF0102 PROTEIN YRAN"/>
    <property type="match status" value="1"/>
</dbReference>
<name>A0A251YKM9_9MICO</name>
<organism evidence="3 4">
    <name type="scientific">Clavibacter michiganensis</name>
    <dbReference type="NCBI Taxonomy" id="28447"/>
    <lineage>
        <taxon>Bacteria</taxon>
        <taxon>Bacillati</taxon>
        <taxon>Actinomycetota</taxon>
        <taxon>Actinomycetes</taxon>
        <taxon>Micrococcales</taxon>
        <taxon>Microbacteriaceae</taxon>
        <taxon>Clavibacter</taxon>
    </lineage>
</organism>
<comment type="similarity">
    <text evidence="1 2">Belongs to the UPF0102 family.</text>
</comment>
<reference evidence="3 4" key="1">
    <citation type="submission" date="2016-08" db="EMBL/GenBank/DDBJ databases">
        <title>Genome sequence of Clavibacter michiganensis spp strain CFBP8019.</title>
        <authorList>
            <person name="Thapa S.P."/>
            <person name="Coaker G."/>
            <person name="Jacques M.-A."/>
        </authorList>
    </citation>
    <scope>NUCLEOTIDE SEQUENCE [LARGE SCALE GENOMIC DNA]</scope>
    <source>
        <strain evidence="3">CFBP8019</strain>
    </source>
</reference>
<gene>
    <name evidence="3" type="ORF">BFL37_08405</name>
</gene>
<dbReference type="PANTHER" id="PTHR34039">
    <property type="entry name" value="UPF0102 PROTEIN YRAN"/>
    <property type="match status" value="1"/>
</dbReference>
<dbReference type="EMBL" id="MDJZ01000015">
    <property type="protein sequence ID" value="OUE24810.1"/>
    <property type="molecule type" value="Genomic_DNA"/>
</dbReference>
<evidence type="ECO:0000313" key="4">
    <source>
        <dbReference type="Proteomes" id="UP000195101"/>
    </source>
</evidence>
<dbReference type="Proteomes" id="UP000195101">
    <property type="component" value="Unassembled WGS sequence"/>
</dbReference>
<dbReference type="Pfam" id="PF02021">
    <property type="entry name" value="UPF0102"/>
    <property type="match status" value="1"/>
</dbReference>
<dbReference type="AlphaFoldDB" id="A0A251YKM9"/>
<dbReference type="GO" id="GO:0003676">
    <property type="term" value="F:nucleic acid binding"/>
    <property type="evidence" value="ECO:0007669"/>
    <property type="project" value="InterPro"/>
</dbReference>
<dbReference type="NCBIfam" id="NF009154">
    <property type="entry name" value="PRK12497.3-3"/>
    <property type="match status" value="1"/>
</dbReference>
<evidence type="ECO:0000313" key="3">
    <source>
        <dbReference type="EMBL" id="OUE24810.1"/>
    </source>
</evidence>
<sequence length="131" mass="14614">MRTPSRILLVEVRMTREQDLGRRGEELAARHLIGRGYALVERNWRCREGEIDLVMTHAGTTVLVEVKTRAGLGYGHPLEAVTRAKAARLRTLAGLWCEAHPERRGPVRIDVVGVVWPRGGQPSVEVVRSAC</sequence>
<dbReference type="InterPro" id="IPR011856">
    <property type="entry name" value="tRNA_endonuc-like_dom_sf"/>
</dbReference>
<keyword evidence="4" id="KW-1185">Reference proteome</keyword>
<dbReference type="Gene3D" id="3.40.1350.10">
    <property type="match status" value="1"/>
</dbReference>
<proteinExistence type="inferred from homology"/>
<protein>
    <recommendedName>
        <fullName evidence="2">UPF0102 protein BFL37_08405</fullName>
    </recommendedName>
</protein>
<dbReference type="CDD" id="cd20736">
    <property type="entry name" value="PoNe_Nuclease"/>
    <property type="match status" value="1"/>
</dbReference>
<dbReference type="NCBIfam" id="NF009150">
    <property type="entry name" value="PRK12497.1-3"/>
    <property type="match status" value="1"/>
</dbReference>
<dbReference type="InterPro" id="IPR011335">
    <property type="entry name" value="Restrct_endonuc-II-like"/>
</dbReference>
<dbReference type="HAMAP" id="MF_00048">
    <property type="entry name" value="UPF0102"/>
    <property type="match status" value="1"/>
</dbReference>
<evidence type="ECO:0000256" key="2">
    <source>
        <dbReference type="HAMAP-Rule" id="MF_00048"/>
    </source>
</evidence>
<accession>A0A251YKM9</accession>
<comment type="caution">
    <text evidence="3">The sequence shown here is derived from an EMBL/GenBank/DDBJ whole genome shotgun (WGS) entry which is preliminary data.</text>
</comment>